<feature type="transmembrane region" description="Helical" evidence="1">
    <location>
        <begin position="43"/>
        <end position="62"/>
    </location>
</feature>
<evidence type="ECO:0000256" key="1">
    <source>
        <dbReference type="SAM" id="Phobius"/>
    </source>
</evidence>
<sequence length="148" mass="17466">MSKQEILSWTSIGFSFSVVFFYVLFVFGWPDFLPDYSDHFTKIFFNVFWIAMAVELIIGLTESKNRPNKDERDDKIEAYGHKYAYSFLMVAIVFMLAQIFLSRIFGHEGSQYVLFGQPNMIFHALFLILFTSSIIKRGTMLYHYRKSF</sequence>
<keyword evidence="1" id="KW-0472">Membrane</keyword>
<evidence type="ECO:0000313" key="3">
    <source>
        <dbReference type="Proteomes" id="UP000317557"/>
    </source>
</evidence>
<gene>
    <name evidence="2" type="ORF">SAMN06265219_10641</name>
</gene>
<accession>A0A521CPB2</accession>
<dbReference type="EMBL" id="FXTP01000006">
    <property type="protein sequence ID" value="SMO61238.1"/>
    <property type="molecule type" value="Genomic_DNA"/>
</dbReference>
<proteinExistence type="predicted"/>
<feature type="transmembrane region" description="Helical" evidence="1">
    <location>
        <begin position="121"/>
        <end position="139"/>
    </location>
</feature>
<organism evidence="2 3">
    <name type="scientific">Gracilimonas mengyeensis</name>
    <dbReference type="NCBI Taxonomy" id="1302730"/>
    <lineage>
        <taxon>Bacteria</taxon>
        <taxon>Pseudomonadati</taxon>
        <taxon>Balneolota</taxon>
        <taxon>Balneolia</taxon>
        <taxon>Balneolales</taxon>
        <taxon>Balneolaceae</taxon>
        <taxon>Gracilimonas</taxon>
    </lineage>
</organism>
<keyword evidence="1" id="KW-1133">Transmembrane helix</keyword>
<dbReference type="AlphaFoldDB" id="A0A521CPB2"/>
<dbReference type="RefSeq" id="WP_142454075.1">
    <property type="nucleotide sequence ID" value="NZ_FXTP01000006.1"/>
</dbReference>
<keyword evidence="1" id="KW-0812">Transmembrane</keyword>
<dbReference type="OrthoDB" id="1525001at2"/>
<dbReference type="Proteomes" id="UP000317557">
    <property type="component" value="Unassembled WGS sequence"/>
</dbReference>
<name>A0A521CPB2_9BACT</name>
<feature type="transmembrane region" description="Helical" evidence="1">
    <location>
        <begin position="7"/>
        <end position="28"/>
    </location>
</feature>
<keyword evidence="3" id="KW-1185">Reference proteome</keyword>
<feature type="transmembrane region" description="Helical" evidence="1">
    <location>
        <begin position="83"/>
        <end position="101"/>
    </location>
</feature>
<evidence type="ECO:0000313" key="2">
    <source>
        <dbReference type="EMBL" id="SMO61238.1"/>
    </source>
</evidence>
<protein>
    <submittedName>
        <fullName evidence="2">Uncharacterized protein</fullName>
    </submittedName>
</protein>
<reference evidence="2 3" key="1">
    <citation type="submission" date="2017-05" db="EMBL/GenBank/DDBJ databases">
        <authorList>
            <person name="Varghese N."/>
            <person name="Submissions S."/>
        </authorList>
    </citation>
    <scope>NUCLEOTIDE SEQUENCE [LARGE SCALE GENOMIC DNA]</scope>
    <source>
        <strain evidence="2 3">DSM 21985</strain>
    </source>
</reference>